<dbReference type="GO" id="GO:0005576">
    <property type="term" value="C:extracellular region"/>
    <property type="evidence" value="ECO:0007669"/>
    <property type="project" value="UniProtKB-SubCell"/>
</dbReference>
<reference evidence="7" key="1">
    <citation type="submission" date="2011-05" db="EMBL/GenBank/DDBJ databases">
        <authorList>
            <person name="Richards S.R."/>
            <person name="Qu J."/>
            <person name="Jiang H."/>
            <person name="Jhangiani S.N."/>
            <person name="Agravi P."/>
            <person name="Goodspeed R."/>
            <person name="Gross S."/>
            <person name="Mandapat C."/>
            <person name="Jackson L."/>
            <person name="Mathew T."/>
            <person name="Pu L."/>
            <person name="Thornton R."/>
            <person name="Saada N."/>
            <person name="Wilczek-Boney K.B."/>
            <person name="Lee S."/>
            <person name="Kovar C."/>
            <person name="Wu Y."/>
            <person name="Scherer S.E."/>
            <person name="Worley K.C."/>
            <person name="Muzny D.M."/>
            <person name="Gibbs R."/>
        </authorList>
    </citation>
    <scope>NUCLEOTIDE SEQUENCE</scope>
    <source>
        <strain evidence="7">Brora</strain>
    </source>
</reference>
<evidence type="ECO:0000256" key="1">
    <source>
        <dbReference type="ARBA" id="ARBA00004613"/>
    </source>
</evidence>
<dbReference type="InterPro" id="IPR019791">
    <property type="entry name" value="Haem_peroxidase_animal"/>
</dbReference>
<evidence type="ECO:0000256" key="4">
    <source>
        <dbReference type="ARBA" id="ARBA00022729"/>
    </source>
</evidence>
<dbReference type="PANTHER" id="PTHR11475:SF134">
    <property type="entry name" value="LD42267P"/>
    <property type="match status" value="1"/>
</dbReference>
<evidence type="ECO:0008006" key="8">
    <source>
        <dbReference type="Google" id="ProtNLM"/>
    </source>
</evidence>
<evidence type="ECO:0000256" key="2">
    <source>
        <dbReference type="ARBA" id="ARBA00022525"/>
    </source>
</evidence>
<dbReference type="STRING" id="126957.T1IHP0"/>
<keyword evidence="5" id="KW-0349">Heme</keyword>
<dbReference type="Pfam" id="PF03098">
    <property type="entry name" value="An_peroxidase"/>
    <property type="match status" value="3"/>
</dbReference>
<proteinExistence type="predicted"/>
<dbReference type="eggNOG" id="KOG2408">
    <property type="taxonomic scope" value="Eukaryota"/>
</dbReference>
<keyword evidence="5" id="KW-0479">Metal-binding</keyword>
<dbReference type="GO" id="GO:0020037">
    <property type="term" value="F:heme binding"/>
    <property type="evidence" value="ECO:0007669"/>
    <property type="project" value="InterPro"/>
</dbReference>
<comment type="subcellular location">
    <subcellularLocation>
        <location evidence="1">Secreted</location>
    </subcellularLocation>
</comment>
<keyword evidence="7" id="KW-1185">Reference proteome</keyword>
<dbReference type="PANTHER" id="PTHR11475">
    <property type="entry name" value="OXIDASE/PEROXIDASE"/>
    <property type="match status" value="1"/>
</dbReference>
<dbReference type="PRINTS" id="PR00457">
    <property type="entry name" value="ANPEROXIDASE"/>
</dbReference>
<keyword evidence="3" id="KW-0560">Oxidoreductase</keyword>
<dbReference type="PROSITE" id="PS50292">
    <property type="entry name" value="PEROXIDASE_3"/>
    <property type="match status" value="2"/>
</dbReference>
<dbReference type="OMA" id="YWGSANL"/>
<dbReference type="GO" id="GO:0006979">
    <property type="term" value="P:response to oxidative stress"/>
    <property type="evidence" value="ECO:0007669"/>
    <property type="project" value="InterPro"/>
</dbReference>
<dbReference type="CDD" id="cd09823">
    <property type="entry name" value="peroxinectin_like"/>
    <property type="match status" value="2"/>
</dbReference>
<dbReference type="GO" id="GO:0046872">
    <property type="term" value="F:metal ion binding"/>
    <property type="evidence" value="ECO:0007669"/>
    <property type="project" value="UniProtKB-KW"/>
</dbReference>
<accession>T1IHP0</accession>
<evidence type="ECO:0000256" key="5">
    <source>
        <dbReference type="PIRSR" id="PIRSR619791-2"/>
    </source>
</evidence>
<organism evidence="6 7">
    <name type="scientific">Strigamia maritima</name>
    <name type="common">European centipede</name>
    <name type="synonym">Geophilus maritimus</name>
    <dbReference type="NCBI Taxonomy" id="126957"/>
    <lineage>
        <taxon>Eukaryota</taxon>
        <taxon>Metazoa</taxon>
        <taxon>Ecdysozoa</taxon>
        <taxon>Arthropoda</taxon>
        <taxon>Myriapoda</taxon>
        <taxon>Chilopoda</taxon>
        <taxon>Pleurostigmophora</taxon>
        <taxon>Geophilomorpha</taxon>
        <taxon>Linotaeniidae</taxon>
        <taxon>Strigamia</taxon>
    </lineage>
</organism>
<dbReference type="Proteomes" id="UP000014500">
    <property type="component" value="Unassembled WGS sequence"/>
</dbReference>
<keyword evidence="4" id="KW-0732">Signal</keyword>
<sequence>MVRHTVLGERCPIEVDFPCQPRRYRAFSGYCNNVQNPKWGNANTKFLRFLPADYANGVSSLRGSSTGNPLPSARDVSARVHLDSGTPHTHVTSLLAVWLQFISHDIAHISQAVGIRGRRLKCCNVEPDELHPECAPITISNTDPFYGPLGVTCLDYIRSCTGPRTGCMLGPREQVNQVTAFLDASSIYGSSQEEADDLRAFYNGLLKTQTGEKGLLPIDENLVDCKIGGAGRRCFKSGIAGIAGDIRVNEHLGLVIMHTIWVREHNRVASAFRLLNPHWDDETLFQQTRHLVAAEMQHIHYSEVLPLLLGPVLMSQLNLNVERMGYSSDYNVDVNPGINSAIASAVLRLVLSLLPPHLGLYSPDRRILGRIPISSTSYAPFSLYDKGKLDGYLIGLMQDLMQNGDADISSEFTRRLFGAVNGSGLDGAASAIQQGRDHGIAGYTKWRAFCGLPEVNSFDGFKDVMSVDIIARFTSVYATVDDVDLFSGGLAEIPISGAILGPTFACIIGRQFQALRRGDRYWFENDMPPSSFTKEQLAELHKSSLSRIICDNADKIDQVQPNVFVQTDPFLNAIMKCSADMIPTVNLEPWKQSNRLAFAANVIADYVEQARQEVEVRKSNEHQAFLKRNGVASEKSPIGIHLGFVRPKREAISISNTSIVLQFASQGFVSNFLQGRLKDIEYNSHSLRNVEELMKILPTVDISDFVDIPRNFECDEQTLPCDHTSRFRTFTGLCNNLRHPTYGKSYKAFQRLLPPVYDDNLSEPRSKSKTGSPLPSARLISISVHSDSSRPHSRYTLMTMQFGQFVDHDLTHTPVHTGFQGAILDCSRCDSQSKIHPECLPIPIPKSDPYFPPNSASKKSKCLSFVRSLPGQLTMGPREQINQITAFVDCSHIYGSDLCDAKKLRSFSQGQLNITRNPAGKKDLLPETNQNKECKSLAGLCFDAGDKRASEQVGLAAMHTLFLREHNRIAKFLSKLNPQWDDETLYQNGRNVEAATWQWNGIQANSKGSTKLLLPRKSKLPRFTVLLFSKAQLASNKYWARRIVTAMNQHIVYGEFLPRVMGWAAVHQYELDLSPEGFYDKYDPNCNPAIFNEFATAAFRFGHSLIKPFMQRLDGRFSNNSNPLQLRHQFFNPDKLYKVGMIDEIMRGLATTSMETLDQFITSEVTNHLFEDSSIPFSGLDLVALNLQRGREHGIATYNQMRQLCQLKSASSFDDLAAEIPVQIINKLKAIYRHVDDIDLFTGGLSEISLEGALVGPTFACILGHQFRQLRMCDRFWYETSDPLLRFTEDQLMEIRQVKLSKILCQNSDSIDLIQKNIFDQPDDFMNPRVSCSSLPEVNLNLWADRRSCTIKQHTIPIGSAKRISPCVMCTCTSEGPTCQSIKIANCLQLISSFDASAILRDQVCKVQCAFVFRASSHLKNEEDNIFGISS</sequence>
<dbReference type="FunFam" id="1.10.640.10:FF:000003">
    <property type="entry name" value="chorion peroxidase"/>
    <property type="match status" value="1"/>
</dbReference>
<dbReference type="GO" id="GO:0004601">
    <property type="term" value="F:peroxidase activity"/>
    <property type="evidence" value="ECO:0007669"/>
    <property type="project" value="UniProtKB-KW"/>
</dbReference>
<dbReference type="InterPro" id="IPR010255">
    <property type="entry name" value="Haem_peroxidase_sf"/>
</dbReference>
<dbReference type="InterPro" id="IPR037120">
    <property type="entry name" value="Haem_peroxidase_sf_animal"/>
</dbReference>
<keyword evidence="5" id="KW-0408">Iron</keyword>
<dbReference type="SUPFAM" id="SSF48113">
    <property type="entry name" value="Heme-dependent peroxidases"/>
    <property type="match status" value="3"/>
</dbReference>
<keyword evidence="2" id="KW-0964">Secreted</keyword>
<name>T1IHP0_STRMM</name>
<dbReference type="Gene3D" id="1.10.640.10">
    <property type="entry name" value="Haem peroxidase domain superfamily, animal type"/>
    <property type="match status" value="3"/>
</dbReference>
<dbReference type="PhylomeDB" id="T1IHP0"/>
<protein>
    <recommendedName>
        <fullName evidence="8">Peroxidase</fullName>
    </recommendedName>
</protein>
<evidence type="ECO:0000313" key="7">
    <source>
        <dbReference type="Proteomes" id="UP000014500"/>
    </source>
</evidence>
<dbReference type="EMBL" id="JH429957">
    <property type="status" value="NOT_ANNOTATED_CDS"/>
    <property type="molecule type" value="Genomic_DNA"/>
</dbReference>
<feature type="binding site" description="axial binding residue" evidence="5">
    <location>
        <position position="1103"/>
    </location>
    <ligand>
        <name>heme b</name>
        <dbReference type="ChEBI" id="CHEBI:60344"/>
    </ligand>
    <ligandPart>
        <name>Fe</name>
        <dbReference type="ChEBI" id="CHEBI:18248"/>
    </ligandPart>
</feature>
<dbReference type="EnsemblMetazoa" id="SMAR000358-RA">
    <property type="protein sequence ID" value="SMAR000358-PA"/>
    <property type="gene ID" value="SMAR000358"/>
</dbReference>
<evidence type="ECO:0000256" key="3">
    <source>
        <dbReference type="ARBA" id="ARBA00022559"/>
    </source>
</evidence>
<evidence type="ECO:0000313" key="6">
    <source>
        <dbReference type="EnsemblMetazoa" id="SMAR000358-PA"/>
    </source>
</evidence>
<keyword evidence="3" id="KW-0575">Peroxidase</keyword>
<reference evidence="6" key="2">
    <citation type="submission" date="2015-02" db="UniProtKB">
        <authorList>
            <consortium name="EnsemblMetazoa"/>
        </authorList>
    </citation>
    <scope>IDENTIFICATION</scope>
</reference>
<dbReference type="HOGENOM" id="CLU_005243_0_0_1"/>